<feature type="compositionally biased region" description="Pro residues" evidence="3">
    <location>
        <begin position="1"/>
        <end position="10"/>
    </location>
</feature>
<comment type="caution">
    <text evidence="5">The sequence shown here is derived from an EMBL/GenBank/DDBJ whole genome shotgun (WGS) entry which is preliminary data.</text>
</comment>
<dbReference type="EMBL" id="JADQDK010000001">
    <property type="protein sequence ID" value="MBW0138212.1"/>
    <property type="molecule type" value="Genomic_DNA"/>
</dbReference>
<dbReference type="Proteomes" id="UP000694287">
    <property type="component" value="Unassembled WGS sequence"/>
</dbReference>
<dbReference type="PANTHER" id="PTHR42715:SF10">
    <property type="entry name" value="BETA-GLUCOSIDASE"/>
    <property type="match status" value="1"/>
</dbReference>
<comment type="similarity">
    <text evidence="1">Belongs to the glycosyl hydrolase 3 family.</text>
</comment>
<feature type="domain" description="Fibronectin type III-like" evidence="4">
    <location>
        <begin position="568"/>
        <end position="638"/>
    </location>
</feature>
<dbReference type="SMART" id="SM01217">
    <property type="entry name" value="Fn3_like"/>
    <property type="match status" value="1"/>
</dbReference>
<organism evidence="5 6">
    <name type="scientific">Pseudonocardia abyssalis</name>
    <dbReference type="NCBI Taxonomy" id="2792008"/>
    <lineage>
        <taxon>Bacteria</taxon>
        <taxon>Bacillati</taxon>
        <taxon>Actinomycetota</taxon>
        <taxon>Actinomycetes</taxon>
        <taxon>Pseudonocardiales</taxon>
        <taxon>Pseudonocardiaceae</taxon>
        <taxon>Pseudonocardia</taxon>
    </lineage>
</organism>
<reference evidence="5 6" key="1">
    <citation type="submission" date="2020-11" db="EMBL/GenBank/DDBJ databases">
        <title>Pseudonocardia abyssalis sp. nov. and Pseudonocardia oceani sp. nov., description and phylogenomic analysis of two novel actinomycetes isolated from the deep Southern Ocean.</title>
        <authorList>
            <person name="Parra J."/>
        </authorList>
    </citation>
    <scope>NUCLEOTIDE SEQUENCE [LARGE SCALE GENOMIC DNA]</scope>
    <source>
        <strain evidence="5 6">KRD-168</strain>
    </source>
</reference>
<evidence type="ECO:0000259" key="4">
    <source>
        <dbReference type="SMART" id="SM01217"/>
    </source>
</evidence>
<evidence type="ECO:0000313" key="5">
    <source>
        <dbReference type="EMBL" id="MBW0138212.1"/>
    </source>
</evidence>
<proteinExistence type="inferred from homology"/>
<evidence type="ECO:0000256" key="2">
    <source>
        <dbReference type="ARBA" id="ARBA00022801"/>
    </source>
</evidence>
<dbReference type="InterPro" id="IPR001764">
    <property type="entry name" value="Glyco_hydro_3_N"/>
</dbReference>
<name>A0ABS6V1E3_9PSEU</name>
<keyword evidence="2" id="KW-0378">Hydrolase</keyword>
<dbReference type="Pfam" id="PF14310">
    <property type="entry name" value="Fn3-like"/>
    <property type="match status" value="1"/>
</dbReference>
<dbReference type="Pfam" id="PF01915">
    <property type="entry name" value="Glyco_hydro_3_C"/>
    <property type="match status" value="1"/>
</dbReference>
<gene>
    <name evidence="5" type="ORF">I4I81_28680</name>
</gene>
<dbReference type="RefSeq" id="WP_218616468.1">
    <property type="nucleotide sequence ID" value="NZ_JADQDK010000001.1"/>
</dbReference>
<evidence type="ECO:0000256" key="1">
    <source>
        <dbReference type="ARBA" id="ARBA00005336"/>
    </source>
</evidence>
<dbReference type="PANTHER" id="PTHR42715">
    <property type="entry name" value="BETA-GLUCOSIDASE"/>
    <property type="match status" value="1"/>
</dbReference>
<protein>
    <submittedName>
        <fullName evidence="5">Fibronectin type III-like domain-contianing protein</fullName>
    </submittedName>
</protein>
<sequence length="658" mass="67956">MTDPVPPDAPRAPRSPRSPRSPWSRAVRDLVAAMTLEEKAAQTSATVLPATDDGAAPVPGIGIVYVPTSTPDAPARLAAFREAGAAGDRLGIPVLPLALGPDHDRPFLPPLGRVATWDLRLAERMAASTARALRAAGLFGHLVPAGSGADRGTDASGPPAVSDPVLAATFAAARVHGAQGRTAGRTHLIDEHHVAVIAPLGVWPDGHWHERVLRTHLLAAAEAAVRAGAAAVVPSPASNAGVPTHTDVWLLRDVLRREWHFGGSVLAHPGAVGALETAYRIADGPDQAVALAMEAGVDVVGGAQVERLVALVCSGALSSWLLDDAVAAVLTVKSRLGLVAPAPATAPSGADDDEVGPAEETAARVARTAFTRSLVLLADPNAVLPLRTPRIVDVVPGTADSPDAAGLARALDAVLTRSLVRDGRAPWPEPGDVVVVVSARPEDAVRVAEGAVAAGRRCIVVVTGDRVHTLAALAATTATVLVCWRPLGEHARLLADVLTGRAEPAGRLPLALPGPAGGTAPVFPLGHGTGYTSFEYSRLAVTPAVLDGGDVVRVRCSVTNTGQRRGREVVQVYLANPTGRTVVTPEVSLAAFSTVEVAAGQTLPVTIRLPLARLAVWNRTMHHILEPGTVDVLVGRSAVDIRLRGTVTVAAHPSRRQP</sequence>
<evidence type="ECO:0000256" key="3">
    <source>
        <dbReference type="SAM" id="MobiDB-lite"/>
    </source>
</evidence>
<dbReference type="InterPro" id="IPR026891">
    <property type="entry name" value="Fn3-like"/>
</dbReference>
<feature type="region of interest" description="Disordered" evidence="3">
    <location>
        <begin position="1"/>
        <end position="26"/>
    </location>
</feature>
<dbReference type="InterPro" id="IPR050288">
    <property type="entry name" value="Cellulose_deg_GH3"/>
</dbReference>
<keyword evidence="6" id="KW-1185">Reference proteome</keyword>
<dbReference type="InterPro" id="IPR002772">
    <property type="entry name" value="Glyco_hydro_3_C"/>
</dbReference>
<dbReference type="Pfam" id="PF00933">
    <property type="entry name" value="Glyco_hydro_3"/>
    <property type="match status" value="1"/>
</dbReference>
<evidence type="ECO:0000313" key="6">
    <source>
        <dbReference type="Proteomes" id="UP000694287"/>
    </source>
</evidence>
<accession>A0ABS6V1E3</accession>